<feature type="domain" description="N-acetyltransferase" evidence="1">
    <location>
        <begin position="57"/>
        <end position="207"/>
    </location>
</feature>
<dbReference type="PANTHER" id="PTHR43441">
    <property type="entry name" value="RIBOSOMAL-PROTEIN-SERINE ACETYLTRANSFERASE"/>
    <property type="match status" value="1"/>
</dbReference>
<dbReference type="SUPFAM" id="SSF55729">
    <property type="entry name" value="Acyl-CoA N-acyltransferases (Nat)"/>
    <property type="match status" value="1"/>
</dbReference>
<organism evidence="2 3">
    <name type="scientific">Microdochium trichocladiopsis</name>
    <dbReference type="NCBI Taxonomy" id="1682393"/>
    <lineage>
        <taxon>Eukaryota</taxon>
        <taxon>Fungi</taxon>
        <taxon>Dikarya</taxon>
        <taxon>Ascomycota</taxon>
        <taxon>Pezizomycotina</taxon>
        <taxon>Sordariomycetes</taxon>
        <taxon>Xylariomycetidae</taxon>
        <taxon>Xylariales</taxon>
        <taxon>Microdochiaceae</taxon>
        <taxon>Microdochium</taxon>
    </lineage>
</organism>
<dbReference type="GO" id="GO:0008999">
    <property type="term" value="F:protein-N-terminal-alanine acetyltransferase activity"/>
    <property type="evidence" value="ECO:0007669"/>
    <property type="project" value="TreeGrafter"/>
</dbReference>
<sequence>PLGPPVADPSPARSPDRGTVLEGKYVALEPLDADKHAAGLYAALCEYPARIASSAGNAYLPVGPFASREEFTRQMQAYSPSRDPFFYAVVTRRDIVTQDNGSATPTTAIKTPAGSPVGWLSLLNVETAHQSLEVGHVAFSPVLQRTVASTEALYLVIRHAFEALGNRRVEWKCDVLNAPSRRAAERLGMSFEGVFRKHRIVRGRNRDTRWYSVVDDEWFGRVGDGEGRGRGGLRAGFEEWLRDDNFGEDGVQKRTLEQVR</sequence>
<reference evidence="2" key="1">
    <citation type="journal article" date="2021" name="Nat. Commun.">
        <title>Genetic determinants of endophytism in the Arabidopsis root mycobiome.</title>
        <authorList>
            <person name="Mesny F."/>
            <person name="Miyauchi S."/>
            <person name="Thiergart T."/>
            <person name="Pickel B."/>
            <person name="Atanasova L."/>
            <person name="Karlsson M."/>
            <person name="Huettel B."/>
            <person name="Barry K.W."/>
            <person name="Haridas S."/>
            <person name="Chen C."/>
            <person name="Bauer D."/>
            <person name="Andreopoulos W."/>
            <person name="Pangilinan J."/>
            <person name="LaButti K."/>
            <person name="Riley R."/>
            <person name="Lipzen A."/>
            <person name="Clum A."/>
            <person name="Drula E."/>
            <person name="Henrissat B."/>
            <person name="Kohler A."/>
            <person name="Grigoriev I.V."/>
            <person name="Martin F.M."/>
            <person name="Hacquard S."/>
        </authorList>
    </citation>
    <scope>NUCLEOTIDE SEQUENCE</scope>
    <source>
        <strain evidence="2">MPI-CAGE-CH-0230</strain>
    </source>
</reference>
<dbReference type="GO" id="GO:1990189">
    <property type="term" value="F:protein N-terminal-serine acetyltransferase activity"/>
    <property type="evidence" value="ECO:0007669"/>
    <property type="project" value="TreeGrafter"/>
</dbReference>
<dbReference type="GeneID" id="70178458"/>
<dbReference type="InterPro" id="IPR000182">
    <property type="entry name" value="GNAT_dom"/>
</dbReference>
<proteinExistence type="predicted"/>
<evidence type="ECO:0000313" key="3">
    <source>
        <dbReference type="Proteomes" id="UP000756346"/>
    </source>
</evidence>
<evidence type="ECO:0000313" key="2">
    <source>
        <dbReference type="EMBL" id="KAH7031531.1"/>
    </source>
</evidence>
<dbReference type="InterPro" id="IPR051908">
    <property type="entry name" value="Ribosomal_N-acetyltransferase"/>
</dbReference>
<dbReference type="EMBL" id="JAGTJQ010000005">
    <property type="protein sequence ID" value="KAH7031531.1"/>
    <property type="molecule type" value="Genomic_DNA"/>
</dbReference>
<dbReference type="PROSITE" id="PS51186">
    <property type="entry name" value="GNAT"/>
    <property type="match status" value="1"/>
</dbReference>
<gene>
    <name evidence="2" type="ORF">B0I36DRAFT_211152</name>
</gene>
<dbReference type="OrthoDB" id="41238at2759"/>
<protein>
    <submittedName>
        <fullName evidence="2">N-acetyltransferase GCN5</fullName>
    </submittedName>
</protein>
<dbReference type="PANTHER" id="PTHR43441:SF2">
    <property type="entry name" value="FAMILY ACETYLTRANSFERASE, PUTATIVE (AFU_ORTHOLOGUE AFUA_7G00850)-RELATED"/>
    <property type="match status" value="1"/>
</dbReference>
<dbReference type="InterPro" id="IPR016181">
    <property type="entry name" value="Acyl_CoA_acyltransferase"/>
</dbReference>
<dbReference type="Gene3D" id="3.40.630.30">
    <property type="match status" value="1"/>
</dbReference>
<dbReference type="RefSeq" id="XP_046013211.1">
    <property type="nucleotide sequence ID" value="XM_046148912.1"/>
</dbReference>
<evidence type="ECO:0000259" key="1">
    <source>
        <dbReference type="PROSITE" id="PS51186"/>
    </source>
</evidence>
<dbReference type="AlphaFoldDB" id="A0A9P9BNS2"/>
<name>A0A9P9BNS2_9PEZI</name>
<comment type="caution">
    <text evidence="2">The sequence shown here is derived from an EMBL/GenBank/DDBJ whole genome shotgun (WGS) entry which is preliminary data.</text>
</comment>
<keyword evidence="3" id="KW-1185">Reference proteome</keyword>
<feature type="non-terminal residue" evidence="2">
    <location>
        <position position="1"/>
    </location>
</feature>
<dbReference type="Pfam" id="PF13302">
    <property type="entry name" value="Acetyltransf_3"/>
    <property type="match status" value="1"/>
</dbReference>
<dbReference type="Proteomes" id="UP000756346">
    <property type="component" value="Unassembled WGS sequence"/>
</dbReference>
<accession>A0A9P9BNS2</accession>
<feature type="non-terminal residue" evidence="2">
    <location>
        <position position="260"/>
    </location>
</feature>